<dbReference type="OrthoDB" id="7130006at2759"/>
<protein>
    <recommendedName>
        <fullName evidence="5">Epoxide hydrolase N-terminal domain-containing protein</fullName>
    </recommendedName>
</protein>
<dbReference type="PIRSF" id="PIRSF001112">
    <property type="entry name" value="Epoxide_hydrolase"/>
    <property type="match status" value="1"/>
</dbReference>
<dbReference type="STRING" id="1531966.A0A0A1TKK2"/>
<evidence type="ECO:0000256" key="2">
    <source>
        <dbReference type="ARBA" id="ARBA00022797"/>
    </source>
</evidence>
<keyword evidence="2" id="KW-0058">Aromatic hydrocarbons catabolism</keyword>
<dbReference type="Proteomes" id="UP000039046">
    <property type="component" value="Unassembled WGS sequence"/>
</dbReference>
<dbReference type="SUPFAM" id="SSF53474">
    <property type="entry name" value="alpha/beta-Hydrolases"/>
    <property type="match status" value="1"/>
</dbReference>
<dbReference type="GO" id="GO:0097176">
    <property type="term" value="P:epoxide metabolic process"/>
    <property type="evidence" value="ECO:0007669"/>
    <property type="project" value="TreeGrafter"/>
</dbReference>
<dbReference type="EMBL" id="CDHN01000003">
    <property type="protein sequence ID" value="CEJ91325.1"/>
    <property type="molecule type" value="Genomic_DNA"/>
</dbReference>
<evidence type="ECO:0000256" key="4">
    <source>
        <dbReference type="PIRSR" id="PIRSR001112-1"/>
    </source>
</evidence>
<evidence type="ECO:0000313" key="6">
    <source>
        <dbReference type="EMBL" id="CEJ91325.1"/>
    </source>
</evidence>
<dbReference type="HOGENOM" id="CLU_019414_0_2_1"/>
<dbReference type="AlphaFoldDB" id="A0A0A1TKK2"/>
<feature type="active site" description="Proton acceptor" evidence="4">
    <location>
        <position position="372"/>
    </location>
</feature>
<feature type="active site" description="Proton donor" evidence="4">
    <location>
        <position position="315"/>
    </location>
</feature>
<dbReference type="PANTHER" id="PTHR21661">
    <property type="entry name" value="EPOXIDE HYDROLASE 1-RELATED"/>
    <property type="match status" value="1"/>
</dbReference>
<dbReference type="Gene3D" id="3.40.50.1820">
    <property type="entry name" value="alpha/beta hydrolase"/>
    <property type="match status" value="1"/>
</dbReference>
<dbReference type="InterPro" id="IPR016292">
    <property type="entry name" value="Epoxide_hydrolase"/>
</dbReference>
<comment type="similarity">
    <text evidence="1">Belongs to the peptidase S33 family.</text>
</comment>
<dbReference type="InterPro" id="IPR000639">
    <property type="entry name" value="Epox_hydrolase-like"/>
</dbReference>
<evidence type="ECO:0000313" key="7">
    <source>
        <dbReference type="Proteomes" id="UP000039046"/>
    </source>
</evidence>
<feature type="domain" description="Epoxide hydrolase N-terminal" evidence="5">
    <location>
        <begin position="6"/>
        <end position="117"/>
    </location>
</feature>
<accession>A0A0A1TKK2</accession>
<evidence type="ECO:0000256" key="3">
    <source>
        <dbReference type="ARBA" id="ARBA00022801"/>
    </source>
</evidence>
<name>A0A0A1TKK2_9HYPO</name>
<feature type="active site" description="Nucleophile" evidence="4">
    <location>
        <position position="181"/>
    </location>
</feature>
<keyword evidence="3" id="KW-0378">Hydrolase</keyword>
<evidence type="ECO:0000259" key="5">
    <source>
        <dbReference type="Pfam" id="PF06441"/>
    </source>
</evidence>
<dbReference type="Pfam" id="PF06441">
    <property type="entry name" value="EHN"/>
    <property type="match status" value="1"/>
</dbReference>
<dbReference type="InterPro" id="IPR010497">
    <property type="entry name" value="Epoxide_hydro_N"/>
</dbReference>
<evidence type="ECO:0000256" key="1">
    <source>
        <dbReference type="ARBA" id="ARBA00010088"/>
    </source>
</evidence>
<gene>
    <name evidence="6" type="ORF">VHEMI07043</name>
</gene>
<reference evidence="6 7" key="1">
    <citation type="journal article" date="2015" name="Genome Announc.">
        <title>Draft Genome Sequence and Gene Annotation of the Entomopathogenic Fungus Verticillium hemipterigenum.</title>
        <authorList>
            <person name="Horn F."/>
            <person name="Habel A."/>
            <person name="Scharf D.H."/>
            <person name="Dworschak J."/>
            <person name="Brakhage A.A."/>
            <person name="Guthke R."/>
            <person name="Hertweck C."/>
            <person name="Linde J."/>
        </authorList>
    </citation>
    <scope>NUCLEOTIDE SEQUENCE [LARGE SCALE GENOMIC DNA]</scope>
</reference>
<organism evidence="6 7">
    <name type="scientific">[Torrubiella] hemipterigena</name>
    <dbReference type="NCBI Taxonomy" id="1531966"/>
    <lineage>
        <taxon>Eukaryota</taxon>
        <taxon>Fungi</taxon>
        <taxon>Dikarya</taxon>
        <taxon>Ascomycota</taxon>
        <taxon>Pezizomycotina</taxon>
        <taxon>Sordariomycetes</taxon>
        <taxon>Hypocreomycetidae</taxon>
        <taxon>Hypocreales</taxon>
        <taxon>Clavicipitaceae</taxon>
        <taxon>Clavicipitaceae incertae sedis</taxon>
        <taxon>'Torrubiella' clade</taxon>
    </lineage>
</organism>
<dbReference type="PANTHER" id="PTHR21661:SF35">
    <property type="entry name" value="EPOXIDE HYDROLASE"/>
    <property type="match status" value="1"/>
</dbReference>
<proteinExistence type="inferred from homology"/>
<keyword evidence="7" id="KW-1185">Reference proteome</keyword>
<dbReference type="PRINTS" id="PR00412">
    <property type="entry name" value="EPOXHYDRLASE"/>
</dbReference>
<dbReference type="InterPro" id="IPR029058">
    <property type="entry name" value="AB_hydrolase_fold"/>
</dbReference>
<dbReference type="GO" id="GO:0004301">
    <property type="term" value="F:epoxide hydrolase activity"/>
    <property type="evidence" value="ECO:0007669"/>
    <property type="project" value="TreeGrafter"/>
</dbReference>
<sequence length="407" mass="45688">MSNAKINPFKIDVPDAALKSLQDRLSVSTLPDAVGFSEDREYGAPLADVKRLVTRWKDGFDWRAQEKKLNELPHFTTDVEVGGFGSLTIHFIHQKSPRKDSIPLLFCHGWPGSFIEVIKILPLLTNPDSSPSFHVVAPSLPNFGFSDAVKKPGFGIPQYAESMHKVMLALGYDKYVTQGGDWGYIITRVMGLDYPDHCVASHINFIPTQEPPKLTSAPVTYLQHALTSYTEEEKKGLARSTWFQSRGFGYNLEQGTKPSTLGFSLADSPVGMLAWIYEKLRDWTDDYPWTDDEVLTWISIYQFSKAGANASVRIYYESRNTEREKMAKARAYIPRVLLGQSYFPKDVVVTPLAWGRLLGPVVFQKAHTTGGHFAAYEKPKELVEDIQSMFKRGGGAYSVTKSFQAKL</sequence>